<dbReference type="InterPro" id="IPR046945">
    <property type="entry name" value="RHMD-like"/>
</dbReference>
<dbReference type="Proteomes" id="UP000319014">
    <property type="component" value="Unassembled WGS sequence"/>
</dbReference>
<dbReference type="InterPro" id="IPR013342">
    <property type="entry name" value="Mandelate_racemase_C"/>
</dbReference>
<dbReference type="SMART" id="SM00922">
    <property type="entry name" value="MR_MLE"/>
    <property type="match status" value="1"/>
</dbReference>
<dbReference type="PANTHER" id="PTHR13794">
    <property type="entry name" value="ENOLASE SUPERFAMILY, MANDELATE RACEMASE"/>
    <property type="match status" value="1"/>
</dbReference>
<reference evidence="5 6" key="1">
    <citation type="submission" date="2017-05" db="EMBL/GenBank/DDBJ databases">
        <authorList>
            <person name="Varghese N."/>
            <person name="Submissions S."/>
        </authorList>
    </citation>
    <scope>NUCLEOTIDE SEQUENCE [LARGE SCALE GENOMIC DNA]</scope>
    <source>
        <strain evidence="5 6">DSM 100094</strain>
    </source>
</reference>
<proteinExistence type="predicted"/>
<name>A0A521FBP3_9RHOB</name>
<dbReference type="InterPro" id="IPR013341">
    <property type="entry name" value="Mandelate_racemase_N_dom"/>
</dbReference>
<gene>
    <name evidence="5" type="ORF">SAMN06265221_1208</name>
</gene>
<dbReference type="Gene3D" id="3.30.390.10">
    <property type="entry name" value="Enolase-like, N-terminal domain"/>
    <property type="match status" value="1"/>
</dbReference>
<dbReference type="InterPro" id="IPR029017">
    <property type="entry name" value="Enolase-like_N"/>
</dbReference>
<evidence type="ECO:0000313" key="5">
    <source>
        <dbReference type="EMBL" id="SMO93484.1"/>
    </source>
</evidence>
<dbReference type="EMBL" id="FXTK01000020">
    <property type="protein sequence ID" value="SMO93484.1"/>
    <property type="molecule type" value="Genomic_DNA"/>
</dbReference>
<evidence type="ECO:0000313" key="6">
    <source>
        <dbReference type="Proteomes" id="UP000319014"/>
    </source>
</evidence>
<evidence type="ECO:0000259" key="4">
    <source>
        <dbReference type="SMART" id="SM00922"/>
    </source>
</evidence>
<evidence type="ECO:0000256" key="1">
    <source>
        <dbReference type="ARBA" id="ARBA00001946"/>
    </source>
</evidence>
<dbReference type="PANTHER" id="PTHR13794:SF58">
    <property type="entry name" value="MITOCHONDRIAL ENOLASE SUPERFAMILY MEMBER 1"/>
    <property type="match status" value="1"/>
</dbReference>
<sequence>MVVQPKDSDMQPDIAAGAVIERVEVSTFTVEVPNFARNYSSNVVAGSMVYTPGALYKRPVLMVRIHTADGHVGEYANLATTGSFDQAVVAGRIALGNKWHERELIWRSARRASRPGNAYGLSFVDIALWDLAGKAYGASLTKMLGGHRDRVRAYVSCHNGDRLDNLPNKEAVSDFFLSLKEKGFSGFKMHSWHEGDKWEEAENVAHMRKTLGERSELMLDPACVFDSIHDAIFVGRACQDAGFRWFEDPLRPLGVGIAQHKALREALDIAILQTEHVTAPEAKADFFLNGGTDLLRHDVHYDLGITGALKTIHFAESVGTTVEMHGPSPVHRHLIAAMQQTAMYEVANVSPAMSDPSPAIYTCGYSDDVSSIGSDSTMYVPQGPGIGVEYDTDLIRRNTVASQTITLND</sequence>
<keyword evidence="2" id="KW-0479">Metal-binding</keyword>
<dbReference type="Pfam" id="PF13378">
    <property type="entry name" value="MR_MLE_C"/>
    <property type="match status" value="1"/>
</dbReference>
<feature type="domain" description="Mandelate racemase/muconate lactonizing enzyme C-terminal" evidence="4">
    <location>
        <begin position="169"/>
        <end position="270"/>
    </location>
</feature>
<dbReference type="AlphaFoldDB" id="A0A521FBP3"/>
<protein>
    <submittedName>
        <fullName evidence="5">L-alanine-DL-glutamate epimerase</fullName>
    </submittedName>
</protein>
<dbReference type="InterPro" id="IPR036849">
    <property type="entry name" value="Enolase-like_C_sf"/>
</dbReference>
<dbReference type="Pfam" id="PF02746">
    <property type="entry name" value="MR_MLE_N"/>
    <property type="match status" value="1"/>
</dbReference>
<evidence type="ECO:0000256" key="2">
    <source>
        <dbReference type="ARBA" id="ARBA00022723"/>
    </source>
</evidence>
<dbReference type="GO" id="GO:0016836">
    <property type="term" value="F:hydro-lyase activity"/>
    <property type="evidence" value="ECO:0007669"/>
    <property type="project" value="TreeGrafter"/>
</dbReference>
<dbReference type="SUPFAM" id="SSF54826">
    <property type="entry name" value="Enolase N-terminal domain-like"/>
    <property type="match status" value="1"/>
</dbReference>
<dbReference type="GO" id="GO:0016052">
    <property type="term" value="P:carbohydrate catabolic process"/>
    <property type="evidence" value="ECO:0007669"/>
    <property type="project" value="TreeGrafter"/>
</dbReference>
<accession>A0A521FBP3</accession>
<dbReference type="Gene3D" id="3.20.20.120">
    <property type="entry name" value="Enolase-like C-terminal domain"/>
    <property type="match status" value="1"/>
</dbReference>
<organism evidence="5 6">
    <name type="scientific">Paracoccus laeviglucosivorans</name>
    <dbReference type="NCBI Taxonomy" id="1197861"/>
    <lineage>
        <taxon>Bacteria</taxon>
        <taxon>Pseudomonadati</taxon>
        <taxon>Pseudomonadota</taxon>
        <taxon>Alphaproteobacteria</taxon>
        <taxon>Rhodobacterales</taxon>
        <taxon>Paracoccaceae</taxon>
        <taxon>Paracoccus</taxon>
    </lineage>
</organism>
<comment type="cofactor">
    <cofactor evidence="1">
        <name>Mg(2+)</name>
        <dbReference type="ChEBI" id="CHEBI:18420"/>
    </cofactor>
</comment>
<keyword evidence="6" id="KW-1185">Reference proteome</keyword>
<dbReference type="SUPFAM" id="SSF51604">
    <property type="entry name" value="Enolase C-terminal domain-like"/>
    <property type="match status" value="1"/>
</dbReference>
<dbReference type="InterPro" id="IPR029065">
    <property type="entry name" value="Enolase_C-like"/>
</dbReference>
<keyword evidence="3" id="KW-0460">Magnesium</keyword>
<evidence type="ECO:0000256" key="3">
    <source>
        <dbReference type="ARBA" id="ARBA00022842"/>
    </source>
</evidence>
<dbReference type="GO" id="GO:0000287">
    <property type="term" value="F:magnesium ion binding"/>
    <property type="evidence" value="ECO:0007669"/>
    <property type="project" value="TreeGrafter"/>
</dbReference>